<comment type="caution">
    <text evidence="1">The sequence shown here is derived from an EMBL/GenBank/DDBJ whole genome shotgun (WGS) entry which is preliminary data.</text>
</comment>
<dbReference type="RefSeq" id="WP_189010359.1">
    <property type="nucleotide sequence ID" value="NZ_BMPP01000014.1"/>
</dbReference>
<dbReference type="EMBL" id="BMPP01000014">
    <property type="protein sequence ID" value="GGK34614.1"/>
    <property type="molecule type" value="Genomic_DNA"/>
</dbReference>
<protein>
    <submittedName>
        <fullName evidence="1">Uncharacterized protein</fullName>
    </submittedName>
</protein>
<dbReference type="Proteomes" id="UP000647587">
    <property type="component" value="Unassembled WGS sequence"/>
</dbReference>
<organism evidence="1 2">
    <name type="scientific">Deinococcus malanensis</name>
    <dbReference type="NCBI Taxonomy" id="1706855"/>
    <lineage>
        <taxon>Bacteria</taxon>
        <taxon>Thermotogati</taxon>
        <taxon>Deinococcota</taxon>
        <taxon>Deinococci</taxon>
        <taxon>Deinococcales</taxon>
        <taxon>Deinococcaceae</taxon>
        <taxon>Deinococcus</taxon>
    </lineage>
</organism>
<evidence type="ECO:0000313" key="1">
    <source>
        <dbReference type="EMBL" id="GGK34614.1"/>
    </source>
</evidence>
<name>A0ABQ2EZC9_9DEIO</name>
<proteinExistence type="predicted"/>
<keyword evidence="2" id="KW-1185">Reference proteome</keyword>
<evidence type="ECO:0000313" key="2">
    <source>
        <dbReference type="Proteomes" id="UP000647587"/>
    </source>
</evidence>
<reference evidence="2" key="1">
    <citation type="journal article" date="2019" name="Int. J. Syst. Evol. Microbiol.">
        <title>The Global Catalogue of Microorganisms (GCM) 10K type strain sequencing project: providing services to taxonomists for standard genome sequencing and annotation.</title>
        <authorList>
            <consortium name="The Broad Institute Genomics Platform"/>
            <consortium name="The Broad Institute Genome Sequencing Center for Infectious Disease"/>
            <person name="Wu L."/>
            <person name="Ma J."/>
        </authorList>
    </citation>
    <scope>NUCLEOTIDE SEQUENCE [LARGE SCALE GENOMIC DNA]</scope>
    <source>
        <strain evidence="2">JCM 30331</strain>
    </source>
</reference>
<dbReference type="NCBIfam" id="NF038114">
    <property type="entry name" value="rightmost"/>
    <property type="match status" value="1"/>
</dbReference>
<sequence length="78" mass="8181">MFIRYVVTLSPSAGHFSFKGFLRPVDNLPAVNVKKAGSSIPLKFSLNGNQGMGILAADSPSVTQVSCETGAPTAVFHT</sequence>
<gene>
    <name evidence="1" type="ORF">GCM10008955_30750</name>
</gene>
<accession>A0ABQ2EZC9</accession>